<evidence type="ECO:0000313" key="3">
    <source>
        <dbReference type="EMBL" id="QNG46915.1"/>
    </source>
</evidence>
<evidence type="ECO:0000313" key="4">
    <source>
        <dbReference type="Proteomes" id="UP000028534"/>
    </source>
</evidence>
<dbReference type="Pfam" id="PF01206">
    <property type="entry name" value="TusA"/>
    <property type="match status" value="1"/>
</dbReference>
<feature type="domain" description="UPF0033" evidence="1">
    <location>
        <begin position="15"/>
        <end position="66"/>
    </location>
</feature>
<reference evidence="2 4" key="1">
    <citation type="submission" date="2014-03" db="EMBL/GenBank/DDBJ databases">
        <title>Genome sequence of Sphingobium yanoikuyae B1.</title>
        <authorList>
            <person name="Gan H.M."/>
            <person name="Gan H.Y."/>
            <person name="Savka M.A."/>
        </authorList>
    </citation>
    <scope>NUCLEOTIDE SEQUENCE [LARGE SCALE GENOMIC DNA]</scope>
    <source>
        <strain evidence="2 4">B1</strain>
    </source>
</reference>
<gene>
    <name evidence="2" type="ORF">CP98_00409</name>
    <name evidence="3" type="ORF">H3V42_04585</name>
</gene>
<evidence type="ECO:0000313" key="2">
    <source>
        <dbReference type="EMBL" id="KEZ21730.1"/>
    </source>
</evidence>
<dbReference type="Gene3D" id="3.30.110.40">
    <property type="entry name" value="TusA-like domain"/>
    <property type="match status" value="1"/>
</dbReference>
<dbReference type="RefSeq" id="WP_010338560.1">
    <property type="nucleotide sequence ID" value="NZ_CAUUIR010000016.1"/>
</dbReference>
<reference evidence="3 5" key="2">
    <citation type="submission" date="2020-07" db="EMBL/GenBank/DDBJ databases">
        <title>Whole genome sequence of Sphingobium yanoikuyae A3.</title>
        <authorList>
            <person name="Han S.-S."/>
        </authorList>
    </citation>
    <scope>NUCLEOTIDE SEQUENCE [LARGE SCALE GENOMIC DNA]</scope>
    <source>
        <strain evidence="3 5">A3</strain>
    </source>
</reference>
<dbReference type="InterPro" id="IPR001455">
    <property type="entry name" value="TusA-like"/>
</dbReference>
<dbReference type="InterPro" id="IPR036868">
    <property type="entry name" value="TusA-like_sf"/>
</dbReference>
<dbReference type="AlphaFoldDB" id="A0A084EUT8"/>
<dbReference type="STRING" id="13690.AX777_07180"/>
<dbReference type="EMBL" id="JGVR01000001">
    <property type="protein sequence ID" value="KEZ21730.1"/>
    <property type="molecule type" value="Genomic_DNA"/>
</dbReference>
<dbReference type="EMBL" id="CP060122">
    <property type="protein sequence ID" value="QNG46915.1"/>
    <property type="molecule type" value="Genomic_DNA"/>
</dbReference>
<sequence length="78" mass="8328">MPNEAGGPDAAPSHVDARGMKCPWPVLRAARAMRDADHVTIDADDAIAPRELAALAQQHGWQFSALSPQRFALSKVPA</sequence>
<dbReference type="Proteomes" id="UP000028534">
    <property type="component" value="Unassembled WGS sequence"/>
</dbReference>
<dbReference type="PATRIC" id="fig|13690.10.peg.421"/>
<evidence type="ECO:0000259" key="1">
    <source>
        <dbReference type="Pfam" id="PF01206"/>
    </source>
</evidence>
<dbReference type="eggNOG" id="COG0425">
    <property type="taxonomic scope" value="Bacteria"/>
</dbReference>
<evidence type="ECO:0000313" key="5">
    <source>
        <dbReference type="Proteomes" id="UP000515377"/>
    </source>
</evidence>
<protein>
    <submittedName>
        <fullName evidence="2">Putative redox protein</fullName>
    </submittedName>
    <submittedName>
        <fullName evidence="3">Sulfurtransferase TusA family protein</fullName>
    </submittedName>
</protein>
<dbReference type="CDD" id="cd00291">
    <property type="entry name" value="SirA_YedF_YeeD"/>
    <property type="match status" value="1"/>
</dbReference>
<name>A0A084EUT8_SPHYA</name>
<dbReference type="Proteomes" id="UP000515377">
    <property type="component" value="Chromosome"/>
</dbReference>
<accession>A0A084EUT8</accession>
<proteinExistence type="predicted"/>
<organism evidence="2 4">
    <name type="scientific">Sphingobium yanoikuyae</name>
    <name type="common">Sphingomonas yanoikuyae</name>
    <dbReference type="NCBI Taxonomy" id="13690"/>
    <lineage>
        <taxon>Bacteria</taxon>
        <taxon>Pseudomonadati</taxon>
        <taxon>Pseudomonadota</taxon>
        <taxon>Alphaproteobacteria</taxon>
        <taxon>Sphingomonadales</taxon>
        <taxon>Sphingomonadaceae</taxon>
        <taxon>Sphingobium</taxon>
    </lineage>
</organism>
<dbReference type="SUPFAM" id="SSF64307">
    <property type="entry name" value="SirA-like"/>
    <property type="match status" value="1"/>
</dbReference>